<reference evidence="5 6" key="1">
    <citation type="submission" date="2015-01" db="EMBL/GenBank/DDBJ databases">
        <authorList>
            <person name="Aslett A.Martin."/>
            <person name="De Silva Nishadi"/>
        </authorList>
    </citation>
    <scope>NUCLEOTIDE SEQUENCE [LARGE SCALE GENOMIC DNA]</scope>
    <source>
        <strain evidence="5 6">R28058</strain>
    </source>
</reference>
<feature type="domain" description="4Fe-4S ferredoxin-type" evidence="4">
    <location>
        <begin position="187"/>
        <end position="216"/>
    </location>
</feature>
<dbReference type="GO" id="GO:0051536">
    <property type="term" value="F:iron-sulfur cluster binding"/>
    <property type="evidence" value="ECO:0007669"/>
    <property type="project" value="UniProtKB-KW"/>
</dbReference>
<dbReference type="OrthoDB" id="9813995at2"/>
<evidence type="ECO:0000259" key="4">
    <source>
        <dbReference type="PROSITE" id="PS51379"/>
    </source>
</evidence>
<dbReference type="PROSITE" id="PS51379">
    <property type="entry name" value="4FE4S_FER_2"/>
    <property type="match status" value="2"/>
</dbReference>
<keyword evidence="1" id="KW-0479">Metal-binding</keyword>
<name>A0A0C7QLA1_PARSO</name>
<dbReference type="Pfam" id="PF13187">
    <property type="entry name" value="Fer4_9"/>
    <property type="match status" value="1"/>
</dbReference>
<protein>
    <submittedName>
        <fullName evidence="5">Ferredoxin</fullName>
    </submittedName>
</protein>
<dbReference type="Gene3D" id="3.40.50.360">
    <property type="match status" value="1"/>
</dbReference>
<dbReference type="NCBIfam" id="NF038196">
    <property type="entry name" value="ferrodoxin_EFR1"/>
    <property type="match status" value="1"/>
</dbReference>
<accession>A0A0C7QLA1</accession>
<evidence type="ECO:0000256" key="2">
    <source>
        <dbReference type="ARBA" id="ARBA00023004"/>
    </source>
</evidence>
<dbReference type="PROSITE" id="PS00198">
    <property type="entry name" value="4FE4S_FER_1"/>
    <property type="match status" value="2"/>
</dbReference>
<dbReference type="PANTHER" id="PTHR43122:SF1">
    <property type="entry name" value="IRON-SULFUR-BINDING PROTEIN"/>
    <property type="match status" value="1"/>
</dbReference>
<dbReference type="GO" id="GO:0046872">
    <property type="term" value="F:metal ion binding"/>
    <property type="evidence" value="ECO:0007669"/>
    <property type="project" value="UniProtKB-KW"/>
</dbReference>
<sequence length="257" mass="30263">MLNGAIIFFSGTGNTKYIAKLFKEKFKLENINIDLIDIQKEEKLNKTYDFYVFGGPIHAEMIPKILVDWINKNIENENKKCIIYHTLAGDRHSESRIYLAKVLNKKGLDVVINTSIQMPNNYYHKFFKRDSDEEIERVLSLAPSKVDKIVKDFLNENRSDINYKKSTFATKMVYDVFLVYAKKYAKRNFSLDKNKCIDCKICEHECPTKNIYVENKNIEFYNKCIGCEKCIHRCPTNAILFNKKPFVPYKIEQYLKK</sequence>
<keyword evidence="2" id="KW-0408">Iron</keyword>
<gene>
    <name evidence="5" type="ORF">R28058_07611</name>
</gene>
<evidence type="ECO:0000256" key="3">
    <source>
        <dbReference type="ARBA" id="ARBA00023014"/>
    </source>
</evidence>
<dbReference type="InterPro" id="IPR047964">
    <property type="entry name" value="EFR1-like"/>
</dbReference>
<dbReference type="InterPro" id="IPR026816">
    <property type="entry name" value="Flavodoxin_dom"/>
</dbReference>
<evidence type="ECO:0000313" key="5">
    <source>
        <dbReference type="EMBL" id="CEQ03028.1"/>
    </source>
</evidence>
<feature type="domain" description="4Fe-4S ferredoxin-type" evidence="4">
    <location>
        <begin position="218"/>
        <end position="244"/>
    </location>
</feature>
<dbReference type="RefSeq" id="WP_055341546.1">
    <property type="nucleotide sequence ID" value="NZ_CEKZ01000003.1"/>
</dbReference>
<dbReference type="Gene3D" id="3.30.70.20">
    <property type="match status" value="2"/>
</dbReference>
<proteinExistence type="predicted"/>
<dbReference type="SUPFAM" id="SSF52218">
    <property type="entry name" value="Flavoproteins"/>
    <property type="match status" value="1"/>
</dbReference>
<dbReference type="InterPro" id="IPR029039">
    <property type="entry name" value="Flavoprotein-like_sf"/>
</dbReference>
<keyword evidence="3" id="KW-0411">Iron-sulfur</keyword>
<dbReference type="EMBL" id="CEKZ01000003">
    <property type="protein sequence ID" value="CEQ03028.1"/>
    <property type="molecule type" value="Genomic_DNA"/>
</dbReference>
<dbReference type="InterPro" id="IPR017896">
    <property type="entry name" value="4Fe4S_Fe-S-bd"/>
</dbReference>
<evidence type="ECO:0000313" key="6">
    <source>
        <dbReference type="Proteomes" id="UP000049127"/>
    </source>
</evidence>
<organism evidence="5 6">
    <name type="scientific">Paraclostridium sordellii</name>
    <name type="common">Clostridium sordellii</name>
    <dbReference type="NCBI Taxonomy" id="1505"/>
    <lineage>
        <taxon>Bacteria</taxon>
        <taxon>Bacillati</taxon>
        <taxon>Bacillota</taxon>
        <taxon>Clostridia</taxon>
        <taxon>Peptostreptococcales</taxon>
        <taxon>Peptostreptococcaceae</taxon>
        <taxon>Paraclostridium</taxon>
    </lineage>
</organism>
<dbReference type="PANTHER" id="PTHR43122">
    <property type="entry name" value="FERREDOXIN SUBUNIT OF PYRUVATE:FLAVODOXIN OXIDOREDUCTASE-RELATED"/>
    <property type="match status" value="1"/>
</dbReference>
<dbReference type="InterPro" id="IPR017900">
    <property type="entry name" value="4Fe4S_Fe_S_CS"/>
</dbReference>
<dbReference type="SUPFAM" id="SSF54862">
    <property type="entry name" value="4Fe-4S ferredoxins"/>
    <property type="match status" value="1"/>
</dbReference>
<evidence type="ECO:0000256" key="1">
    <source>
        <dbReference type="ARBA" id="ARBA00022723"/>
    </source>
</evidence>
<dbReference type="AlphaFoldDB" id="A0A0C7QLA1"/>
<dbReference type="Proteomes" id="UP000049127">
    <property type="component" value="Unassembled WGS sequence"/>
</dbReference>
<dbReference type="Pfam" id="PF12724">
    <property type="entry name" value="Flavodoxin_5"/>
    <property type="match status" value="1"/>
</dbReference>